<dbReference type="EMBL" id="CAMPGE010005488">
    <property type="protein sequence ID" value="CAI2364339.1"/>
    <property type="molecule type" value="Genomic_DNA"/>
</dbReference>
<name>A0AAD1UFD9_EUPCR</name>
<proteinExistence type="predicted"/>
<comment type="caution">
    <text evidence="1">The sequence shown here is derived from an EMBL/GenBank/DDBJ whole genome shotgun (WGS) entry which is preliminary data.</text>
</comment>
<sequence>MESIIESENTVLKQEISLRETISERNPLVNSNGHTNVVPGLFCCIKDSFGVTPIWTMKTSNKIILYRPLVFKMQLTYNLLYWEEKNGEQSIRREQRRKSKKIMETIKGLDIKYIECLEFEGSGWFDPFAIDRFIFNSLIKLIPIIFSCLKLDGLYLPKNKFKLILNNIIKLDCFEIIDSEVWTEELEILPTRNPSIRKIKILGCYLRKGCTVEPCLDLKGLFTCVSKSSLRDSVELILIKSFL</sequence>
<evidence type="ECO:0000313" key="2">
    <source>
        <dbReference type="Proteomes" id="UP001295684"/>
    </source>
</evidence>
<dbReference type="AlphaFoldDB" id="A0AAD1UFD9"/>
<keyword evidence="2" id="KW-1185">Reference proteome</keyword>
<accession>A0AAD1UFD9</accession>
<reference evidence="1" key="1">
    <citation type="submission" date="2023-07" db="EMBL/GenBank/DDBJ databases">
        <authorList>
            <consortium name="AG Swart"/>
            <person name="Singh M."/>
            <person name="Singh A."/>
            <person name="Seah K."/>
            <person name="Emmerich C."/>
        </authorList>
    </citation>
    <scope>NUCLEOTIDE SEQUENCE</scope>
    <source>
        <strain evidence="1">DP1</strain>
    </source>
</reference>
<organism evidence="1 2">
    <name type="scientific">Euplotes crassus</name>
    <dbReference type="NCBI Taxonomy" id="5936"/>
    <lineage>
        <taxon>Eukaryota</taxon>
        <taxon>Sar</taxon>
        <taxon>Alveolata</taxon>
        <taxon>Ciliophora</taxon>
        <taxon>Intramacronucleata</taxon>
        <taxon>Spirotrichea</taxon>
        <taxon>Hypotrichia</taxon>
        <taxon>Euplotida</taxon>
        <taxon>Euplotidae</taxon>
        <taxon>Moneuplotes</taxon>
    </lineage>
</organism>
<gene>
    <name evidence="1" type="ORF">ECRASSUSDP1_LOCUS5682</name>
</gene>
<evidence type="ECO:0000313" key="1">
    <source>
        <dbReference type="EMBL" id="CAI2364339.1"/>
    </source>
</evidence>
<protein>
    <submittedName>
        <fullName evidence="1">Uncharacterized protein</fullName>
    </submittedName>
</protein>
<dbReference type="Proteomes" id="UP001295684">
    <property type="component" value="Unassembled WGS sequence"/>
</dbReference>